<accession>A0A7I7L439</accession>
<sequence length="122" mass="12655">MGRLGRVLCWGIPLLVGFALASAWVLSGGFFAPGHDAYSKVPIPGEITVTLPAGPARLYVQEHGYFGKGRSARIPRGIEVSSQPAGGGAPLSLNSNTNAAVTTVNNESWNTYAAFDVPTAGI</sequence>
<proteinExistence type="predicted"/>
<name>A0A7I7L439_9MYCO</name>
<protein>
    <submittedName>
        <fullName evidence="1">Uncharacterized protein</fullName>
    </submittedName>
</protein>
<evidence type="ECO:0000313" key="2">
    <source>
        <dbReference type="Proteomes" id="UP000465866"/>
    </source>
</evidence>
<keyword evidence="2" id="KW-1185">Reference proteome</keyword>
<dbReference type="KEGG" id="mcoo:MCOO_45760"/>
<dbReference type="EMBL" id="AP022569">
    <property type="protein sequence ID" value="BBX48561.1"/>
    <property type="molecule type" value="Genomic_DNA"/>
</dbReference>
<dbReference type="Proteomes" id="UP000465866">
    <property type="component" value="Chromosome"/>
</dbReference>
<evidence type="ECO:0000313" key="1">
    <source>
        <dbReference type="EMBL" id="BBX48561.1"/>
    </source>
</evidence>
<organism evidence="1 2">
    <name type="scientific">Mycobacterium cookii</name>
    <dbReference type="NCBI Taxonomy" id="1775"/>
    <lineage>
        <taxon>Bacteria</taxon>
        <taxon>Bacillati</taxon>
        <taxon>Actinomycetota</taxon>
        <taxon>Actinomycetes</taxon>
        <taxon>Mycobacteriales</taxon>
        <taxon>Mycobacteriaceae</taxon>
        <taxon>Mycobacterium</taxon>
    </lineage>
</organism>
<reference evidence="1 2" key="1">
    <citation type="journal article" date="2019" name="Emerg. Microbes Infect.">
        <title>Comprehensive subspecies identification of 175 nontuberculous mycobacteria species based on 7547 genomic profiles.</title>
        <authorList>
            <person name="Matsumoto Y."/>
            <person name="Kinjo T."/>
            <person name="Motooka D."/>
            <person name="Nabeya D."/>
            <person name="Jung N."/>
            <person name="Uechi K."/>
            <person name="Horii T."/>
            <person name="Iida T."/>
            <person name="Fujita J."/>
            <person name="Nakamura S."/>
        </authorList>
    </citation>
    <scope>NUCLEOTIDE SEQUENCE [LARGE SCALE GENOMIC DNA]</scope>
    <source>
        <strain evidence="1 2">JCM 12404</strain>
    </source>
</reference>
<dbReference type="AlphaFoldDB" id="A0A7I7L439"/>
<gene>
    <name evidence="1" type="ORF">MCOO_45760</name>
</gene>
<dbReference type="RefSeq" id="WP_163780426.1">
    <property type="nucleotide sequence ID" value="NZ_AP022569.1"/>
</dbReference>